<keyword evidence="3" id="KW-1185">Reference proteome</keyword>
<organism evidence="2 3">
    <name type="scientific">Amycolatopsis alkalitolerans</name>
    <dbReference type="NCBI Taxonomy" id="2547244"/>
    <lineage>
        <taxon>Bacteria</taxon>
        <taxon>Bacillati</taxon>
        <taxon>Actinomycetota</taxon>
        <taxon>Actinomycetes</taxon>
        <taxon>Pseudonocardiales</taxon>
        <taxon>Pseudonocardiaceae</taxon>
        <taxon>Amycolatopsis</taxon>
    </lineage>
</organism>
<evidence type="ECO:0000259" key="1">
    <source>
        <dbReference type="Pfam" id="PF11716"/>
    </source>
</evidence>
<dbReference type="SUPFAM" id="SSF109854">
    <property type="entry name" value="DinB/YfiT-like putative metalloenzymes"/>
    <property type="match status" value="1"/>
</dbReference>
<dbReference type="Pfam" id="PF11716">
    <property type="entry name" value="MDMPI_N"/>
    <property type="match status" value="1"/>
</dbReference>
<dbReference type="EMBL" id="VDFW01000047">
    <property type="protein sequence ID" value="TNC19951.1"/>
    <property type="molecule type" value="Genomic_DNA"/>
</dbReference>
<accession>A0A5C4LSP4</accession>
<sequence>MVAKDCDGALAEACAALREVVPSLVALVRSVPDAGSTAIGTWTVGDTAAHLSHAFRFDTDAAAGRPIPEATVTTAGMAKLNAQLLAEDAERDPALLADRIRALAREFDGVVSRAATVDWLQGVRLPPSAVACHLLEECLVHGHDIARATGRPWPIRRAHALLAIEGAAFPLIGALPPTAFVNQQKAASFRGRFDLRLRGGGRTSMVFDRGSLTLEAGCAGDADAHICADPVALMLVFIGRQGIERPLLGGKLAAWGRRPWKLARMLSAISPP</sequence>
<evidence type="ECO:0000313" key="3">
    <source>
        <dbReference type="Proteomes" id="UP000305546"/>
    </source>
</evidence>
<dbReference type="AlphaFoldDB" id="A0A5C4LSP4"/>
<evidence type="ECO:0000313" key="2">
    <source>
        <dbReference type="EMBL" id="TNC19951.1"/>
    </source>
</evidence>
<protein>
    <recommendedName>
        <fullName evidence="1">Mycothiol-dependent maleylpyruvate isomerase metal-binding domain-containing protein</fullName>
    </recommendedName>
</protein>
<dbReference type="Proteomes" id="UP000305546">
    <property type="component" value="Unassembled WGS sequence"/>
</dbReference>
<dbReference type="GO" id="GO:0046872">
    <property type="term" value="F:metal ion binding"/>
    <property type="evidence" value="ECO:0007669"/>
    <property type="project" value="InterPro"/>
</dbReference>
<dbReference type="InterPro" id="IPR024344">
    <property type="entry name" value="MDMPI_metal-binding"/>
</dbReference>
<dbReference type="InterPro" id="IPR034660">
    <property type="entry name" value="DinB/YfiT-like"/>
</dbReference>
<name>A0A5C4LSP4_9PSEU</name>
<feature type="domain" description="Mycothiol-dependent maleylpyruvate isomerase metal-binding" evidence="1">
    <location>
        <begin position="24"/>
        <end position="146"/>
    </location>
</feature>
<gene>
    <name evidence="2" type="ORF">FG385_31800</name>
</gene>
<reference evidence="2 3" key="1">
    <citation type="submission" date="2019-06" db="EMBL/GenBank/DDBJ databases">
        <title>Amycolatopsis alkalitolerans sp. nov., isolated from Gastrodia elata Blume.</title>
        <authorList>
            <person name="Narsing Rao M.P."/>
            <person name="Li W.J."/>
        </authorList>
    </citation>
    <scope>NUCLEOTIDE SEQUENCE [LARGE SCALE GENOMIC DNA]</scope>
    <source>
        <strain evidence="2 3">SYSUP0005</strain>
    </source>
</reference>
<comment type="caution">
    <text evidence="2">The sequence shown here is derived from an EMBL/GenBank/DDBJ whole genome shotgun (WGS) entry which is preliminary data.</text>
</comment>
<dbReference type="Gene3D" id="1.20.120.450">
    <property type="entry name" value="dinb family like domain"/>
    <property type="match status" value="1"/>
</dbReference>
<proteinExistence type="predicted"/>